<dbReference type="EMBL" id="JAHLQF010000001">
    <property type="protein sequence ID" value="MBU5483475.1"/>
    <property type="molecule type" value="Genomic_DNA"/>
</dbReference>
<organism evidence="2 3">
    <name type="scientific">Clostridium mobile</name>
    <dbReference type="NCBI Taxonomy" id="2841512"/>
    <lineage>
        <taxon>Bacteria</taxon>
        <taxon>Bacillati</taxon>
        <taxon>Bacillota</taxon>
        <taxon>Clostridia</taxon>
        <taxon>Eubacteriales</taxon>
        <taxon>Clostridiaceae</taxon>
        <taxon>Clostridium</taxon>
    </lineage>
</organism>
<accession>A0ABS6EG79</accession>
<sequence>MIAYNKTGFDDETRLFNRDIKEAYMEELNEVENTLKTILGTFRLTAIAENDYNRDIFEMSKIEFEEVLKVLKCKSLKSLITRFSILDSYITWAYENGYCNVPVTSYFTQDDLEKYVFKVNNFISYDEIINIFVNNERTKALNIQDVAAMLCLYEGIKGTQNQELVNLMKNDIDYKNKTVTVKTKDDDGNIINERIVHIKEVTLYYLNQALLETDYKRVRVRNNKEYELLYPLPYNGYVLRQPVIGGKKRTKDECESINWTAINSRIKRLAISVKMPYLTTQSIYQSGMLYKLLEIEEEQGYLNKEDYIRVVTEAGQNEETYFTLKQLYLTRFNTESVDGIRGRD</sequence>
<evidence type="ECO:0000313" key="3">
    <source>
        <dbReference type="Proteomes" id="UP000726170"/>
    </source>
</evidence>
<proteinExistence type="predicted"/>
<feature type="domain" description="MrpR N-terminal core-binding" evidence="1">
    <location>
        <begin position="15"/>
        <end position="93"/>
    </location>
</feature>
<dbReference type="Proteomes" id="UP000726170">
    <property type="component" value="Unassembled WGS sequence"/>
</dbReference>
<comment type="caution">
    <text evidence="2">The sequence shown here is derived from an EMBL/GenBank/DDBJ whole genome shotgun (WGS) entry which is preliminary data.</text>
</comment>
<keyword evidence="3" id="KW-1185">Reference proteome</keyword>
<evidence type="ECO:0000259" key="1">
    <source>
        <dbReference type="Pfam" id="PF22822"/>
    </source>
</evidence>
<dbReference type="Pfam" id="PF22822">
    <property type="entry name" value="MrpR_N_CB"/>
    <property type="match status" value="1"/>
</dbReference>
<dbReference type="InterPro" id="IPR055009">
    <property type="entry name" value="MrpR_N_CB"/>
</dbReference>
<gene>
    <name evidence="2" type="ORF">KQI86_03980</name>
</gene>
<evidence type="ECO:0000313" key="2">
    <source>
        <dbReference type="EMBL" id="MBU5483475.1"/>
    </source>
</evidence>
<reference evidence="2 3" key="1">
    <citation type="submission" date="2021-06" db="EMBL/GenBank/DDBJ databases">
        <authorList>
            <person name="Sun Q."/>
            <person name="Li D."/>
        </authorList>
    </citation>
    <scope>NUCLEOTIDE SEQUENCE [LARGE SCALE GENOMIC DNA]</scope>
    <source>
        <strain evidence="2 3">MSJ-11</strain>
    </source>
</reference>
<dbReference type="RefSeq" id="WP_216437853.1">
    <property type="nucleotide sequence ID" value="NZ_JAHLQF010000001.1"/>
</dbReference>
<name>A0ABS6EG79_9CLOT</name>
<protein>
    <recommendedName>
        <fullName evidence="1">MrpR N-terminal core-binding domain-containing protein</fullName>
    </recommendedName>
</protein>